<evidence type="ECO:0000259" key="1">
    <source>
        <dbReference type="Pfam" id="PF00534"/>
    </source>
</evidence>
<dbReference type="OrthoDB" id="9055506at2"/>
<dbReference type="EMBL" id="SLWX01000014">
    <property type="protein sequence ID" value="TCO74315.1"/>
    <property type="molecule type" value="Genomic_DNA"/>
</dbReference>
<evidence type="ECO:0000259" key="2">
    <source>
        <dbReference type="Pfam" id="PF13439"/>
    </source>
</evidence>
<dbReference type="SUPFAM" id="SSF53756">
    <property type="entry name" value="UDP-Glycosyltransferase/glycogen phosphorylase"/>
    <property type="match status" value="1"/>
</dbReference>
<reference evidence="3 4" key="1">
    <citation type="submission" date="2019-03" db="EMBL/GenBank/DDBJ databases">
        <title>Genomic Encyclopedia of Type Strains, Phase IV (KMG-IV): sequencing the most valuable type-strain genomes for metagenomic binning, comparative biology and taxonomic classification.</title>
        <authorList>
            <person name="Goeker M."/>
        </authorList>
    </citation>
    <scope>NUCLEOTIDE SEQUENCE [LARGE SCALE GENOMIC DNA]</scope>
    <source>
        <strain evidence="3 4">DSM 23344</strain>
    </source>
</reference>
<protein>
    <submittedName>
        <fullName evidence="3">Glycosyltransferase involved in cell wall biosynthesis</fullName>
    </submittedName>
</protein>
<dbReference type="RefSeq" id="WP_117319083.1">
    <property type="nucleotide sequence ID" value="NZ_QQSW01000018.1"/>
</dbReference>
<comment type="caution">
    <text evidence="3">The sequence shown here is derived from an EMBL/GenBank/DDBJ whole genome shotgun (WGS) entry which is preliminary data.</text>
</comment>
<dbReference type="InterPro" id="IPR001296">
    <property type="entry name" value="Glyco_trans_1"/>
</dbReference>
<keyword evidence="4" id="KW-1185">Reference proteome</keyword>
<accession>A0A4R2L592</accession>
<feature type="domain" description="Glycosyltransferase subfamily 4-like N-terminal" evidence="2">
    <location>
        <begin position="23"/>
        <end position="172"/>
    </location>
</feature>
<feature type="domain" description="Glycosyl transferase family 1" evidence="1">
    <location>
        <begin position="186"/>
        <end position="344"/>
    </location>
</feature>
<dbReference type="InterPro" id="IPR050194">
    <property type="entry name" value="Glycosyltransferase_grp1"/>
</dbReference>
<gene>
    <name evidence="3" type="ORF">EV688_11428</name>
</gene>
<dbReference type="Pfam" id="PF00534">
    <property type="entry name" value="Glycos_transf_1"/>
    <property type="match status" value="1"/>
</dbReference>
<sequence length="375" mass="40130">MTAASKHDRLHIGVIGPVPPPNGGMAMQTRQLVRLLRESGEQVTLLPTNPPYRPAWAGRVPGLRALVRLLPYSVAVWRLAGRVDVIHLMANSGWSWHLFAAPVLWLARLRGTPVLVNYRGGEASTFLSRSARWVNLSLRHAQALVVPSGYLRAVFADYGYNCDVVPNIIDTALFSPASAAEAPGKVFTFAITRNLEKIYDVGTALQAFARVQAAAATGTPAPALRLVVAGSGPEEAALRAQAQSLGITNMVHFAGRLDRDQVAALYRKADVLLNPTTVDNMPNSVIEALASGVPVISTDVGGVPYIVTHEKTALLVPAQNADAMAAAMELLMADANLCSRLAHAGLASVADYTWSRVHGQWLAQYRQALGEPVCA</sequence>
<dbReference type="Pfam" id="PF13439">
    <property type="entry name" value="Glyco_transf_4"/>
    <property type="match status" value="1"/>
</dbReference>
<organism evidence="3 4">
    <name type="scientific">Chromatocurvus halotolerans</name>
    <dbReference type="NCBI Taxonomy" id="1132028"/>
    <lineage>
        <taxon>Bacteria</taxon>
        <taxon>Pseudomonadati</taxon>
        <taxon>Pseudomonadota</taxon>
        <taxon>Gammaproteobacteria</taxon>
        <taxon>Cellvibrionales</taxon>
        <taxon>Halieaceae</taxon>
        <taxon>Chromatocurvus</taxon>
    </lineage>
</organism>
<evidence type="ECO:0000313" key="3">
    <source>
        <dbReference type="EMBL" id="TCO74315.1"/>
    </source>
</evidence>
<dbReference type="PANTHER" id="PTHR45947:SF3">
    <property type="entry name" value="SULFOQUINOVOSYL TRANSFERASE SQD2"/>
    <property type="match status" value="1"/>
</dbReference>
<dbReference type="InterPro" id="IPR028098">
    <property type="entry name" value="Glyco_trans_4-like_N"/>
</dbReference>
<name>A0A4R2L592_9GAMM</name>
<dbReference type="PANTHER" id="PTHR45947">
    <property type="entry name" value="SULFOQUINOVOSYL TRANSFERASE SQD2"/>
    <property type="match status" value="1"/>
</dbReference>
<dbReference type="AlphaFoldDB" id="A0A4R2L592"/>
<dbReference type="Proteomes" id="UP000294980">
    <property type="component" value="Unassembled WGS sequence"/>
</dbReference>
<evidence type="ECO:0000313" key="4">
    <source>
        <dbReference type="Proteomes" id="UP000294980"/>
    </source>
</evidence>
<keyword evidence="3" id="KW-0808">Transferase</keyword>
<proteinExistence type="predicted"/>
<dbReference type="CDD" id="cd03801">
    <property type="entry name" value="GT4_PimA-like"/>
    <property type="match status" value="1"/>
</dbReference>
<dbReference type="Gene3D" id="3.40.50.2000">
    <property type="entry name" value="Glycogen Phosphorylase B"/>
    <property type="match status" value="2"/>
</dbReference>
<dbReference type="GO" id="GO:0016758">
    <property type="term" value="F:hexosyltransferase activity"/>
    <property type="evidence" value="ECO:0007669"/>
    <property type="project" value="TreeGrafter"/>
</dbReference>